<sequence>MDEEAKRMNMEGYRRDKKEAKLAVTMAETGHLYEEHGAKGGDKKLYRLAKVRERKARDLDQVKCIKDEEEGDRYIVLGDLEHSEMHRDFGTKKMSDDWRWSTMILLYKNKGDIQSCNNFRGIKLLSHTMKVWERVVEVRVRTSVSISENQIGFMPGRSTMEAIHIMKRLVERYREMKKDLHMVFIDLEKAYDKVPREVVPQQAASIIASSAPSSQLT</sequence>
<feature type="non-terminal residue" evidence="2">
    <location>
        <position position="217"/>
    </location>
</feature>
<protein>
    <recommendedName>
        <fullName evidence="1">Reverse transcriptase domain-containing protein</fullName>
    </recommendedName>
</protein>
<dbReference type="PROSITE" id="PS50878">
    <property type="entry name" value="RT_POL"/>
    <property type="match status" value="1"/>
</dbReference>
<accession>A0A1S3Y168</accession>
<evidence type="ECO:0000259" key="1">
    <source>
        <dbReference type="PROSITE" id="PS50878"/>
    </source>
</evidence>
<dbReference type="PaxDb" id="4097-A0A1S3Y168"/>
<proteinExistence type="predicted"/>
<dbReference type="PANTHER" id="PTHR19446">
    <property type="entry name" value="REVERSE TRANSCRIPTASES"/>
    <property type="match status" value="1"/>
</dbReference>
<dbReference type="AlphaFoldDB" id="A0A1S3Y168"/>
<feature type="domain" description="Reverse transcriptase" evidence="1">
    <location>
        <begin position="87"/>
        <end position="217"/>
    </location>
</feature>
<dbReference type="InterPro" id="IPR000477">
    <property type="entry name" value="RT_dom"/>
</dbReference>
<gene>
    <name evidence="2" type="primary">LOC107771066</name>
</gene>
<name>A0A1S3Y168_TOBAC</name>
<dbReference type="STRING" id="4097.A0A1S3Y168"/>
<reference evidence="2" key="1">
    <citation type="submission" date="2025-08" db="UniProtKB">
        <authorList>
            <consortium name="RefSeq"/>
        </authorList>
    </citation>
    <scope>IDENTIFICATION</scope>
</reference>
<dbReference type="RefSeq" id="XP_016445879.1">
    <property type="nucleotide sequence ID" value="XM_016590393.1"/>
</dbReference>
<dbReference type="Pfam" id="PF00078">
    <property type="entry name" value="RVT_1"/>
    <property type="match status" value="1"/>
</dbReference>
<organism evidence="2">
    <name type="scientific">Nicotiana tabacum</name>
    <name type="common">Common tobacco</name>
    <dbReference type="NCBI Taxonomy" id="4097"/>
    <lineage>
        <taxon>Eukaryota</taxon>
        <taxon>Viridiplantae</taxon>
        <taxon>Streptophyta</taxon>
        <taxon>Embryophyta</taxon>
        <taxon>Tracheophyta</taxon>
        <taxon>Spermatophyta</taxon>
        <taxon>Magnoliopsida</taxon>
        <taxon>eudicotyledons</taxon>
        <taxon>Gunneridae</taxon>
        <taxon>Pentapetalae</taxon>
        <taxon>asterids</taxon>
        <taxon>lamiids</taxon>
        <taxon>Solanales</taxon>
        <taxon>Solanaceae</taxon>
        <taxon>Nicotianoideae</taxon>
        <taxon>Nicotianeae</taxon>
        <taxon>Nicotiana</taxon>
    </lineage>
</organism>
<dbReference type="KEGG" id="nta:107771066"/>
<evidence type="ECO:0000313" key="2">
    <source>
        <dbReference type="RefSeq" id="XP_016445879.1"/>
    </source>
</evidence>
<dbReference type="OrthoDB" id="1594090at2759"/>